<dbReference type="SUPFAM" id="SSF56784">
    <property type="entry name" value="HAD-like"/>
    <property type="match status" value="1"/>
</dbReference>
<dbReference type="NCBIfam" id="TIGR01549">
    <property type="entry name" value="HAD-SF-IA-v1"/>
    <property type="match status" value="1"/>
</dbReference>
<keyword evidence="1" id="KW-0378">Hydrolase</keyword>
<dbReference type="GO" id="GO:0006281">
    <property type="term" value="P:DNA repair"/>
    <property type="evidence" value="ECO:0007669"/>
    <property type="project" value="TreeGrafter"/>
</dbReference>
<dbReference type="GO" id="GO:0008967">
    <property type="term" value="F:phosphoglycolate phosphatase activity"/>
    <property type="evidence" value="ECO:0007669"/>
    <property type="project" value="TreeGrafter"/>
</dbReference>
<dbReference type="Pfam" id="PF13419">
    <property type="entry name" value="HAD_2"/>
    <property type="match status" value="1"/>
</dbReference>
<evidence type="ECO:0000313" key="1">
    <source>
        <dbReference type="EMBL" id="QCK87156.1"/>
    </source>
</evidence>
<dbReference type="KEGG" id="paqt:E8L99_16005"/>
<evidence type="ECO:0000313" key="2">
    <source>
        <dbReference type="Proteomes" id="UP000298588"/>
    </source>
</evidence>
<organism evidence="1 2">
    <name type="scientific">Phreatobacter aquaticus</name>
    <dbReference type="NCBI Taxonomy" id="2570229"/>
    <lineage>
        <taxon>Bacteria</taxon>
        <taxon>Pseudomonadati</taxon>
        <taxon>Pseudomonadota</taxon>
        <taxon>Alphaproteobacteria</taxon>
        <taxon>Hyphomicrobiales</taxon>
        <taxon>Phreatobacteraceae</taxon>
        <taxon>Phreatobacter</taxon>
    </lineage>
</organism>
<dbReference type="SFLD" id="SFLDG01135">
    <property type="entry name" value="C1.5.6:_HAD__Beta-PGM__Phospha"/>
    <property type="match status" value="1"/>
</dbReference>
<dbReference type="Proteomes" id="UP000298588">
    <property type="component" value="Chromosome"/>
</dbReference>
<protein>
    <submittedName>
        <fullName evidence="1">HAD family hydrolase</fullName>
    </submittedName>
</protein>
<dbReference type="SFLD" id="SFLDS00003">
    <property type="entry name" value="Haloacid_Dehalogenase"/>
    <property type="match status" value="1"/>
</dbReference>
<dbReference type="GO" id="GO:0005829">
    <property type="term" value="C:cytosol"/>
    <property type="evidence" value="ECO:0007669"/>
    <property type="project" value="TreeGrafter"/>
</dbReference>
<keyword evidence="2" id="KW-1185">Reference proteome</keyword>
<dbReference type="RefSeq" id="WP_137100485.1">
    <property type="nucleotide sequence ID" value="NZ_CP039865.1"/>
</dbReference>
<name>A0A4D7QNN1_9HYPH</name>
<dbReference type="InterPro" id="IPR036412">
    <property type="entry name" value="HAD-like_sf"/>
</dbReference>
<dbReference type="InterPro" id="IPR023198">
    <property type="entry name" value="PGP-like_dom2"/>
</dbReference>
<dbReference type="PANTHER" id="PTHR43434:SF24">
    <property type="entry name" value="HYDROLASE-RELATED"/>
    <property type="match status" value="1"/>
</dbReference>
<accession>A0A4D7QNN1</accession>
<proteinExistence type="predicted"/>
<dbReference type="PANTHER" id="PTHR43434">
    <property type="entry name" value="PHOSPHOGLYCOLATE PHOSPHATASE"/>
    <property type="match status" value="1"/>
</dbReference>
<dbReference type="AlphaFoldDB" id="A0A4D7QNN1"/>
<dbReference type="InterPro" id="IPR023214">
    <property type="entry name" value="HAD_sf"/>
</dbReference>
<dbReference type="InterPro" id="IPR041492">
    <property type="entry name" value="HAD_2"/>
</dbReference>
<dbReference type="OrthoDB" id="9782449at2"/>
<dbReference type="Gene3D" id="1.10.150.240">
    <property type="entry name" value="Putative phosphatase, domain 2"/>
    <property type="match status" value="1"/>
</dbReference>
<reference evidence="1 2" key="1">
    <citation type="submission" date="2019-04" db="EMBL/GenBank/DDBJ databases">
        <title>Phreatobacter aquaticus sp. nov.</title>
        <authorList>
            <person name="Choi A."/>
            <person name="Baek K."/>
        </authorList>
    </citation>
    <scope>NUCLEOTIDE SEQUENCE [LARGE SCALE GENOMIC DNA]</scope>
    <source>
        <strain evidence="1 2">NMCR1094</strain>
    </source>
</reference>
<dbReference type="InterPro" id="IPR006439">
    <property type="entry name" value="HAD-SF_hydro_IA"/>
</dbReference>
<dbReference type="InterPro" id="IPR050155">
    <property type="entry name" value="HAD-like_hydrolase_sf"/>
</dbReference>
<dbReference type="SFLD" id="SFLDG01129">
    <property type="entry name" value="C1.5:_HAD__Beta-PGM__Phosphata"/>
    <property type="match status" value="1"/>
</dbReference>
<sequence>MKLVIFDCDGTLVDSQHIIVAAMNKAFEGLNREPPPRTATLGIVGLSLTEALEALTAPDDPDVPVLVEGYKNAFHDLRAGGLVTEPLYDGAREVVEALAASGDVILGIATGKSQRGVRLVLGHHGIYDHFSTIQTADDAPSKPHPGMIEQAMAAVGIGSADTVMIGDTTFDMQMAEAAGVAAIGVAWGYHPVEALHATRARIVLDQFAQLPATLDHLWR</sequence>
<dbReference type="EMBL" id="CP039865">
    <property type="protein sequence ID" value="QCK87156.1"/>
    <property type="molecule type" value="Genomic_DNA"/>
</dbReference>
<dbReference type="Gene3D" id="3.40.50.1000">
    <property type="entry name" value="HAD superfamily/HAD-like"/>
    <property type="match status" value="1"/>
</dbReference>
<gene>
    <name evidence="1" type="ORF">E8L99_16005</name>
</gene>